<dbReference type="InterPro" id="IPR050469">
    <property type="entry name" value="Diguanylate_Cyclase"/>
</dbReference>
<feature type="transmembrane region" description="Helical" evidence="1">
    <location>
        <begin position="162"/>
        <end position="182"/>
    </location>
</feature>
<evidence type="ECO:0000259" key="2">
    <source>
        <dbReference type="PROSITE" id="PS50887"/>
    </source>
</evidence>
<dbReference type="NCBIfam" id="TIGR00254">
    <property type="entry name" value="GGDEF"/>
    <property type="match status" value="1"/>
</dbReference>
<name>A0A3G8Y8T8_9DEIO</name>
<dbReference type="AlphaFoldDB" id="A0A3G8Y8T8"/>
<keyword evidence="1" id="KW-0472">Membrane</keyword>
<dbReference type="Gene3D" id="3.30.70.270">
    <property type="match status" value="1"/>
</dbReference>
<evidence type="ECO:0000313" key="3">
    <source>
        <dbReference type="EMBL" id="AZI41778.1"/>
    </source>
</evidence>
<dbReference type="GO" id="GO:1902201">
    <property type="term" value="P:negative regulation of bacterial-type flagellum-dependent cell motility"/>
    <property type="evidence" value="ECO:0007669"/>
    <property type="project" value="TreeGrafter"/>
</dbReference>
<dbReference type="InterPro" id="IPR000160">
    <property type="entry name" value="GGDEF_dom"/>
</dbReference>
<dbReference type="OrthoDB" id="9759607at2"/>
<dbReference type="GO" id="GO:0052621">
    <property type="term" value="F:diguanylate cyclase activity"/>
    <property type="evidence" value="ECO:0007669"/>
    <property type="project" value="TreeGrafter"/>
</dbReference>
<proteinExistence type="predicted"/>
<dbReference type="SUPFAM" id="SSF55073">
    <property type="entry name" value="Nucleotide cyclase"/>
    <property type="match status" value="1"/>
</dbReference>
<reference evidence="3 4" key="1">
    <citation type="submission" date="2018-11" db="EMBL/GenBank/DDBJ databases">
        <title>Deinococcus shelandsis sp. nov., isolated from South Shetland Islands soil of Antarctica.</title>
        <authorList>
            <person name="Tian J."/>
        </authorList>
    </citation>
    <scope>NUCLEOTIDE SEQUENCE [LARGE SCALE GENOMIC DNA]</scope>
    <source>
        <strain evidence="3 4">S14-83T</strain>
    </source>
</reference>
<dbReference type="CDD" id="cd01949">
    <property type="entry name" value="GGDEF"/>
    <property type="match status" value="1"/>
</dbReference>
<accession>A0A3G8Y8T8</accession>
<dbReference type="KEGG" id="dph:EHF33_02630"/>
<dbReference type="InterPro" id="IPR043128">
    <property type="entry name" value="Rev_trsase/Diguanyl_cyclase"/>
</dbReference>
<keyword evidence="4" id="KW-1185">Reference proteome</keyword>
<dbReference type="PROSITE" id="PS50887">
    <property type="entry name" value="GGDEF"/>
    <property type="match status" value="1"/>
</dbReference>
<organism evidence="3 4">
    <name type="scientific">Deinococcus psychrotolerans</name>
    <dbReference type="NCBI Taxonomy" id="2489213"/>
    <lineage>
        <taxon>Bacteria</taxon>
        <taxon>Thermotogati</taxon>
        <taxon>Deinococcota</taxon>
        <taxon>Deinococci</taxon>
        <taxon>Deinococcales</taxon>
        <taxon>Deinococcaceae</taxon>
        <taxon>Deinococcus</taxon>
    </lineage>
</organism>
<feature type="transmembrane region" description="Helical" evidence="1">
    <location>
        <begin position="23"/>
        <end position="44"/>
    </location>
</feature>
<keyword evidence="1" id="KW-0812">Transmembrane</keyword>
<feature type="transmembrane region" description="Helical" evidence="1">
    <location>
        <begin position="133"/>
        <end position="150"/>
    </location>
</feature>
<dbReference type="EMBL" id="CP034183">
    <property type="protein sequence ID" value="AZI41778.1"/>
    <property type="molecule type" value="Genomic_DNA"/>
</dbReference>
<dbReference type="PANTHER" id="PTHR45138:SF9">
    <property type="entry name" value="DIGUANYLATE CYCLASE DGCM-RELATED"/>
    <property type="match status" value="1"/>
</dbReference>
<dbReference type="RefSeq" id="WP_124867627.1">
    <property type="nucleotide sequence ID" value="NZ_CP034183.1"/>
</dbReference>
<gene>
    <name evidence="3" type="ORF">EHF33_02630</name>
</gene>
<dbReference type="Pfam" id="PF00990">
    <property type="entry name" value="GGDEF"/>
    <property type="match status" value="1"/>
</dbReference>
<feature type="transmembrane region" description="Helical" evidence="1">
    <location>
        <begin position="111"/>
        <end position="128"/>
    </location>
</feature>
<dbReference type="FunFam" id="3.30.70.270:FF:000001">
    <property type="entry name" value="Diguanylate cyclase domain protein"/>
    <property type="match status" value="1"/>
</dbReference>
<protein>
    <submittedName>
        <fullName evidence="3">GGDEF domain-containing protein</fullName>
    </submittedName>
</protein>
<sequence>MAPDSRLHLPLRDPDGEASRRRIYTATLSFGLVLLGVSVFWQRLTGASDLYLIYGAPTLWLLGIFNLWWLLTKRSLVVSERLGIGVLAVANVARIILLCFEAPASGLINNGPYWGMVGVCALVFLAFVPRQFFVFNLAYAALSLALPWLLPGSAALHNVFEWLRVQLNAVVVLSLIWGLAWFRTQHAAQAVTQEQLRQMAFTDPLTQLPNRRAVYPAVDALLSAAARGQAGSLLLIDLDHFKRVNDECGHGVGDEVLVAAARVLQNAVTEVGAAPPTVGRWGGEEFIVVMPGAAAERARFRAEQLLVDFRAHAWPHHLRLTISIGLSTVRPGEAFSTLLARADESMYAAKSAGRDRVGVEHVKMDDAEAEYGPAH</sequence>
<dbReference type="GO" id="GO:0043709">
    <property type="term" value="P:cell adhesion involved in single-species biofilm formation"/>
    <property type="evidence" value="ECO:0007669"/>
    <property type="project" value="TreeGrafter"/>
</dbReference>
<evidence type="ECO:0000256" key="1">
    <source>
        <dbReference type="SAM" id="Phobius"/>
    </source>
</evidence>
<feature type="transmembrane region" description="Helical" evidence="1">
    <location>
        <begin position="82"/>
        <end position="105"/>
    </location>
</feature>
<feature type="transmembrane region" description="Helical" evidence="1">
    <location>
        <begin position="50"/>
        <end position="70"/>
    </location>
</feature>
<dbReference type="InterPro" id="IPR029787">
    <property type="entry name" value="Nucleotide_cyclase"/>
</dbReference>
<dbReference type="PANTHER" id="PTHR45138">
    <property type="entry name" value="REGULATORY COMPONENTS OF SENSORY TRANSDUCTION SYSTEM"/>
    <property type="match status" value="1"/>
</dbReference>
<feature type="domain" description="GGDEF" evidence="2">
    <location>
        <begin position="229"/>
        <end position="362"/>
    </location>
</feature>
<evidence type="ECO:0000313" key="4">
    <source>
        <dbReference type="Proteomes" id="UP000276417"/>
    </source>
</evidence>
<dbReference type="Proteomes" id="UP000276417">
    <property type="component" value="Chromosome 1"/>
</dbReference>
<dbReference type="SMART" id="SM00267">
    <property type="entry name" value="GGDEF"/>
    <property type="match status" value="1"/>
</dbReference>
<keyword evidence="1" id="KW-1133">Transmembrane helix</keyword>
<dbReference type="GO" id="GO:0005886">
    <property type="term" value="C:plasma membrane"/>
    <property type="evidence" value="ECO:0007669"/>
    <property type="project" value="TreeGrafter"/>
</dbReference>